<comment type="cofactor">
    <cofactor evidence="1">
        <name>(6R)-5,10-methylene-5,6,7,8-tetrahydrofolate</name>
        <dbReference type="ChEBI" id="CHEBI:15636"/>
    </cofactor>
</comment>
<keyword evidence="9" id="KW-0456">Lyase</keyword>
<dbReference type="InterPro" id="IPR036134">
    <property type="entry name" value="Crypto/Photolyase_FAD-like_sf"/>
</dbReference>
<comment type="similarity">
    <text evidence="3">Belongs to the DNA photolyase class-1 family.</text>
</comment>
<evidence type="ECO:0000256" key="4">
    <source>
        <dbReference type="ARBA" id="ARBA00022630"/>
    </source>
</evidence>
<comment type="cofactor">
    <cofactor evidence="2">
        <name>FAD</name>
        <dbReference type="ChEBI" id="CHEBI:57692"/>
    </cofactor>
</comment>
<dbReference type="PROSITE" id="PS00691">
    <property type="entry name" value="DNA_PHOTOLYASES_1_2"/>
    <property type="match status" value="1"/>
</dbReference>
<keyword evidence="10" id="KW-1185">Reference proteome</keyword>
<evidence type="ECO:0000259" key="8">
    <source>
        <dbReference type="PROSITE" id="PS51645"/>
    </source>
</evidence>
<feature type="domain" description="Photolyase/cryptochrome alpha/beta" evidence="8">
    <location>
        <begin position="1"/>
        <end position="133"/>
    </location>
</feature>
<dbReference type="RefSeq" id="WP_274163118.1">
    <property type="nucleotide sequence ID" value="NZ_JAJUBC010000003.1"/>
</dbReference>
<evidence type="ECO:0000256" key="1">
    <source>
        <dbReference type="ARBA" id="ARBA00001932"/>
    </source>
</evidence>
<evidence type="ECO:0000256" key="5">
    <source>
        <dbReference type="ARBA" id="ARBA00022827"/>
    </source>
</evidence>
<protein>
    <submittedName>
        <fullName evidence="9">Deoxyribodipyrimidine photo-lyase</fullName>
        <ecNumber evidence="9">4.1.99.3</ecNumber>
    </submittedName>
</protein>
<dbReference type="SUPFAM" id="SSF48173">
    <property type="entry name" value="Cryptochrome/photolyase FAD-binding domain"/>
    <property type="match status" value="1"/>
</dbReference>
<dbReference type="InterPro" id="IPR036155">
    <property type="entry name" value="Crypto/Photolyase_N_sf"/>
</dbReference>
<comment type="similarity">
    <text evidence="7">Belongs to the DNA photolyase family.</text>
</comment>
<dbReference type="Pfam" id="PF03441">
    <property type="entry name" value="FAD_binding_7"/>
    <property type="match status" value="1"/>
</dbReference>
<dbReference type="SUPFAM" id="SSF52425">
    <property type="entry name" value="Cryptochrome/photolyase, N-terminal domain"/>
    <property type="match status" value="1"/>
</dbReference>
<dbReference type="EMBL" id="JAJUBC010000003">
    <property type="protein sequence ID" value="MDD1792202.1"/>
    <property type="molecule type" value="Genomic_DNA"/>
</dbReference>
<evidence type="ECO:0000256" key="6">
    <source>
        <dbReference type="ARBA" id="ARBA00022991"/>
    </source>
</evidence>
<keyword evidence="4 7" id="KW-0285">Flavoprotein</keyword>
<evidence type="ECO:0000256" key="2">
    <source>
        <dbReference type="ARBA" id="ARBA00001974"/>
    </source>
</evidence>
<evidence type="ECO:0000256" key="7">
    <source>
        <dbReference type="RuleBase" id="RU004182"/>
    </source>
</evidence>
<sequence>MKLVWFRRDLRVKDNIALSKACESGEPVIAVYYETPLQWESHGMSPMQADLIRRRLQVLRQDLQKLNIPLLFKRVPTFSDINPSLAELCQQYQISEIYCIRDYEVDEVNRDNAIAGLLSLTSTIMNMYDYKCVFAPGSIMTGAGTIYRVFTPFKKAWLEHYRRGNITPVSTPSPVATNALVNALFKQMGNIEFAYPQRDSVGWPADDNAIIQRLRDFCRYRVDQYENSRDFPAVPATSQLSPYLAIGAISPRQCLARLLTECPDCLDMNSSGASVWLSELIWREFYQHIVASYPEISKGRSFQTWTDSITWNQDELQFERWKQGRTGFPIVDAAMRQLNETGWMHNRLRMIVASFLVKDLHLDWRWGEKYFMSKLIDGDFGANNGGWQWSASVGTDAQPYFRVFNPTAQSKRFDPNVRFIRRWLKELESVPDSALHEPHRWAEKQGIDLAYPRPIVDHKAARETAISMFEIAKSQQNTKRAES</sequence>
<dbReference type="Gene3D" id="3.40.50.620">
    <property type="entry name" value="HUPs"/>
    <property type="match status" value="1"/>
</dbReference>
<accession>A0ABT5QW04</accession>
<dbReference type="InterPro" id="IPR006050">
    <property type="entry name" value="DNA_photolyase_N"/>
</dbReference>
<evidence type="ECO:0000256" key="3">
    <source>
        <dbReference type="ARBA" id="ARBA00005862"/>
    </source>
</evidence>
<dbReference type="Gene3D" id="1.25.40.80">
    <property type="match status" value="1"/>
</dbReference>
<reference evidence="9" key="1">
    <citation type="submission" date="2021-12" db="EMBL/GenBank/DDBJ databases">
        <title>Enterovibrio ZSDZ35 sp. nov. and Enterovibrio ZSDZ42 sp. nov., isolated from coastal seawater in Qingdao.</title>
        <authorList>
            <person name="Zhang P."/>
        </authorList>
    </citation>
    <scope>NUCLEOTIDE SEQUENCE</scope>
    <source>
        <strain evidence="9">ZSDZ42</strain>
    </source>
</reference>
<name>A0ABT5QW04_9GAMM</name>
<dbReference type="NCBIfam" id="NF007955">
    <property type="entry name" value="PRK10674.1"/>
    <property type="match status" value="1"/>
</dbReference>
<dbReference type="PANTHER" id="PTHR11455:SF9">
    <property type="entry name" value="CRYPTOCHROME CIRCADIAN CLOCK 5 ISOFORM X1"/>
    <property type="match status" value="1"/>
</dbReference>
<dbReference type="GO" id="GO:0003904">
    <property type="term" value="F:deoxyribodipyrimidine photo-lyase activity"/>
    <property type="evidence" value="ECO:0007669"/>
    <property type="project" value="UniProtKB-EC"/>
</dbReference>
<gene>
    <name evidence="9" type="primary">phrB</name>
    <name evidence="9" type="ORF">LRP50_03580</name>
</gene>
<proteinExistence type="inferred from homology"/>
<dbReference type="InterPro" id="IPR014729">
    <property type="entry name" value="Rossmann-like_a/b/a_fold"/>
</dbReference>
<dbReference type="PANTHER" id="PTHR11455">
    <property type="entry name" value="CRYPTOCHROME"/>
    <property type="match status" value="1"/>
</dbReference>
<dbReference type="Proteomes" id="UP001149400">
    <property type="component" value="Unassembled WGS sequence"/>
</dbReference>
<dbReference type="PROSITE" id="PS51645">
    <property type="entry name" value="PHR_CRY_ALPHA_BETA"/>
    <property type="match status" value="1"/>
</dbReference>
<dbReference type="InterPro" id="IPR005101">
    <property type="entry name" value="Cryptochr/Photolyase_FAD-bd"/>
</dbReference>
<dbReference type="Pfam" id="PF00875">
    <property type="entry name" value="DNA_photolyase"/>
    <property type="match status" value="1"/>
</dbReference>
<dbReference type="EC" id="4.1.99.3" evidence="9"/>
<dbReference type="PRINTS" id="PR00147">
    <property type="entry name" value="DNAPHOTLYASE"/>
</dbReference>
<organism evidence="9 10">
    <name type="scientific">Enterovibrio gelatinilyticus</name>
    <dbReference type="NCBI Taxonomy" id="2899819"/>
    <lineage>
        <taxon>Bacteria</taxon>
        <taxon>Pseudomonadati</taxon>
        <taxon>Pseudomonadota</taxon>
        <taxon>Gammaproteobacteria</taxon>
        <taxon>Vibrionales</taxon>
        <taxon>Vibrionaceae</taxon>
        <taxon>Enterovibrio</taxon>
    </lineage>
</organism>
<evidence type="ECO:0000313" key="9">
    <source>
        <dbReference type="EMBL" id="MDD1792202.1"/>
    </source>
</evidence>
<comment type="caution">
    <text evidence="9">The sequence shown here is derived from an EMBL/GenBank/DDBJ whole genome shotgun (WGS) entry which is preliminary data.</text>
</comment>
<keyword evidence="6 7" id="KW-0157">Chromophore</keyword>
<dbReference type="InterPro" id="IPR002081">
    <property type="entry name" value="Cryptochrome/DNA_photolyase_1"/>
</dbReference>
<dbReference type="InterPro" id="IPR018394">
    <property type="entry name" value="DNA_photolyase_1_CS_C"/>
</dbReference>
<keyword evidence="5 7" id="KW-0274">FAD</keyword>
<dbReference type="Gene3D" id="1.10.579.10">
    <property type="entry name" value="DNA Cyclobutane Dipyrimidine Photolyase, subunit A, domain 3"/>
    <property type="match status" value="1"/>
</dbReference>
<dbReference type="PROSITE" id="PS00394">
    <property type="entry name" value="DNA_PHOTOLYASES_1_1"/>
    <property type="match status" value="1"/>
</dbReference>
<evidence type="ECO:0000313" key="10">
    <source>
        <dbReference type="Proteomes" id="UP001149400"/>
    </source>
</evidence>